<dbReference type="STRING" id="33935.ADM90_02275"/>
<dbReference type="Gene3D" id="2.30.40.10">
    <property type="entry name" value="Urease, subunit C, domain 1"/>
    <property type="match status" value="1"/>
</dbReference>
<evidence type="ECO:0000256" key="7">
    <source>
        <dbReference type="HAMAP-Rule" id="MF_00372"/>
    </source>
</evidence>
<dbReference type="EMBL" id="LGCI01000003">
    <property type="protein sequence ID" value="KOY83747.1"/>
    <property type="molecule type" value="Genomic_DNA"/>
</dbReference>
<comment type="catalytic activity">
    <reaction evidence="7">
        <text>4-imidazolone-5-propanoate + H2O = N-formimidoyl-L-glutamate</text>
        <dbReference type="Rhea" id="RHEA:23660"/>
        <dbReference type="ChEBI" id="CHEBI:15377"/>
        <dbReference type="ChEBI" id="CHEBI:58928"/>
        <dbReference type="ChEBI" id="CHEBI:77893"/>
        <dbReference type="EC" id="3.5.2.7"/>
    </reaction>
</comment>
<feature type="binding site" evidence="7">
    <location>
        <position position="327"/>
    </location>
    <ligand>
        <name>Fe(3+)</name>
        <dbReference type="ChEBI" id="CHEBI:29034"/>
    </ligand>
</feature>
<feature type="binding site" evidence="7">
    <location>
        <position position="332"/>
    </location>
    <ligand>
        <name>4-imidazolone-5-propanoate</name>
        <dbReference type="ChEBI" id="CHEBI:77893"/>
    </ligand>
</feature>
<dbReference type="Pfam" id="PF01979">
    <property type="entry name" value="Amidohydro_1"/>
    <property type="match status" value="1"/>
</dbReference>
<gene>
    <name evidence="7" type="primary">hutI</name>
    <name evidence="9" type="ORF">ADM90_02275</name>
</gene>
<dbReference type="EC" id="3.5.2.7" evidence="1 7"/>
<dbReference type="CDD" id="cd01296">
    <property type="entry name" value="Imidazolone-5PH"/>
    <property type="match status" value="1"/>
</dbReference>
<keyword evidence="10" id="KW-1185">Reference proteome</keyword>
<dbReference type="InterPro" id="IPR005920">
    <property type="entry name" value="HutI"/>
</dbReference>
<dbReference type="HAMAP" id="MF_00372">
    <property type="entry name" value="HutI"/>
    <property type="match status" value="1"/>
</dbReference>
<keyword evidence="6 7" id="KW-0408">Iron</keyword>
<keyword evidence="2 7" id="KW-0479">Metal-binding</keyword>
<comment type="caution">
    <text evidence="9">The sequence shown here is derived from an EMBL/GenBank/DDBJ whole genome shotgun (WGS) entry which is preliminary data.</text>
</comment>
<feature type="binding site" evidence="7">
    <location>
        <position position="331"/>
    </location>
    <ligand>
        <name>N-formimidoyl-L-glutamate</name>
        <dbReference type="ChEBI" id="CHEBI:58928"/>
    </ligand>
</feature>
<dbReference type="NCBIfam" id="TIGR01224">
    <property type="entry name" value="hutI"/>
    <property type="match status" value="1"/>
</dbReference>
<dbReference type="PANTHER" id="PTHR42752">
    <property type="entry name" value="IMIDAZOLONEPROPIONASE"/>
    <property type="match status" value="1"/>
</dbReference>
<keyword evidence="7" id="KW-0963">Cytoplasm</keyword>
<protein>
    <recommendedName>
        <fullName evidence="1 7">Imidazolonepropionase</fullName>
        <ecNumber evidence="1 7">3.5.2.7</ecNumber>
    </recommendedName>
    <alternativeName>
        <fullName evidence="7">Imidazolone-5-propionate hydrolase</fullName>
    </alternativeName>
</protein>
<sequence>MTILIKNANEVITLKDHVQGPRTKEQMRDIAIVENGSVLIEDNRIVAVGAFEQLVVDFPDFIKNAELVDAAGKVVMPGLVDCHTHLVHGGTREQEFNMRLNGSTYMEIMNAGGGIHATTKRTRETSFEQLYKKTMQHLDVFLKHGVTTVEAKSGYGLDWETEKKQLEVAKKLQETHSVDVVSTFMGAHAVPRDYKGHEDDFVELVIQEMLPKVAELELAEFNDVFCEKGVFTPEQSRRILEAGKARGLTPKIHADEIEPYKGAELAAEVGAISAEHLLVASDEGIQQMAEAGTIAVLLPGTAFFLRAPFARGRLMIDEGVPVAISTDFNPGSSPTMSLPFIMNLACMHMGMTLEEVLTATTINAAYAINRGAQIGSLEADKQADVILLDVANYKQLQYFYGMNHTNTVIKNGRIVVQNGILLEQEH</sequence>
<feature type="binding site" evidence="7">
    <location>
        <position position="85"/>
    </location>
    <ligand>
        <name>Zn(2+)</name>
        <dbReference type="ChEBI" id="CHEBI:29105"/>
    </ligand>
</feature>
<evidence type="ECO:0000256" key="4">
    <source>
        <dbReference type="ARBA" id="ARBA00022808"/>
    </source>
</evidence>
<feature type="binding site" evidence="7">
    <location>
        <position position="92"/>
    </location>
    <ligand>
        <name>4-imidazolone-5-propanoate</name>
        <dbReference type="ChEBI" id="CHEBI:77893"/>
    </ligand>
</feature>
<evidence type="ECO:0000313" key="10">
    <source>
        <dbReference type="Proteomes" id="UP000037977"/>
    </source>
</evidence>
<evidence type="ECO:0000256" key="1">
    <source>
        <dbReference type="ARBA" id="ARBA00012864"/>
    </source>
</evidence>
<feature type="binding site" evidence="7">
    <location>
        <position position="85"/>
    </location>
    <ligand>
        <name>Fe(3+)</name>
        <dbReference type="ChEBI" id="CHEBI:29034"/>
    </ligand>
</feature>
<feature type="binding site" evidence="7">
    <location>
        <position position="155"/>
    </location>
    <ligand>
        <name>4-imidazolone-5-propanoate</name>
        <dbReference type="ChEBI" id="CHEBI:77893"/>
    </ligand>
</feature>
<evidence type="ECO:0000259" key="8">
    <source>
        <dbReference type="Pfam" id="PF01979"/>
    </source>
</evidence>
<dbReference type="GO" id="GO:0008270">
    <property type="term" value="F:zinc ion binding"/>
    <property type="evidence" value="ECO:0007669"/>
    <property type="project" value="UniProtKB-UniRule"/>
</dbReference>
<dbReference type="SUPFAM" id="SSF51556">
    <property type="entry name" value="Metallo-dependent hydrolases"/>
    <property type="match status" value="1"/>
</dbReference>
<dbReference type="GO" id="GO:0019557">
    <property type="term" value="P:L-histidine catabolic process to glutamate and formate"/>
    <property type="evidence" value="ECO:0007669"/>
    <property type="project" value="UniProtKB-UniPathway"/>
</dbReference>
<reference evidence="9 10" key="1">
    <citation type="submission" date="2015-07" db="EMBL/GenBank/DDBJ databases">
        <title>Genome sequencing project for genomic taxonomy and phylogenomics of Bacillus-like bacteria.</title>
        <authorList>
            <person name="Liu B."/>
            <person name="Wang J."/>
            <person name="Zhu Y."/>
            <person name="Liu G."/>
            <person name="Chen Q."/>
            <person name="Chen Z."/>
            <person name="Che J."/>
            <person name="Ge C."/>
            <person name="Shi H."/>
            <person name="Pan Z."/>
            <person name="Liu X."/>
        </authorList>
    </citation>
    <scope>NUCLEOTIDE SEQUENCE [LARGE SCALE GENOMIC DNA]</scope>
    <source>
        <strain evidence="9 10">DSM 54</strain>
    </source>
</reference>
<dbReference type="Proteomes" id="UP000037977">
    <property type="component" value="Unassembled WGS sequence"/>
</dbReference>
<feature type="binding site" evidence="7">
    <location>
        <position position="155"/>
    </location>
    <ligand>
        <name>N-formimidoyl-L-glutamate</name>
        <dbReference type="ChEBI" id="CHEBI:58928"/>
    </ligand>
</feature>
<dbReference type="FunFam" id="3.20.20.140:FF:000007">
    <property type="entry name" value="Imidazolonepropionase"/>
    <property type="match status" value="1"/>
</dbReference>
<dbReference type="AlphaFoldDB" id="A0A0N0CWX7"/>
<dbReference type="GO" id="GO:0019556">
    <property type="term" value="P:L-histidine catabolic process to glutamate and formamide"/>
    <property type="evidence" value="ECO:0007669"/>
    <property type="project" value="UniProtKB-UniRule"/>
</dbReference>
<comment type="subcellular location">
    <subcellularLocation>
        <location evidence="7">Cytoplasm</location>
    </subcellularLocation>
</comment>
<dbReference type="RefSeq" id="WP_053993448.1">
    <property type="nucleotide sequence ID" value="NZ_CP065643.1"/>
</dbReference>
<evidence type="ECO:0000256" key="6">
    <source>
        <dbReference type="ARBA" id="ARBA00023004"/>
    </source>
</evidence>
<feature type="binding site" evidence="7">
    <location>
        <position position="256"/>
    </location>
    <ligand>
        <name>4-imidazolone-5-propanoate</name>
        <dbReference type="ChEBI" id="CHEBI:77893"/>
    </ligand>
</feature>
<proteinExistence type="inferred from homology"/>
<feature type="binding site" evidence="7">
    <location>
        <position position="253"/>
    </location>
    <ligand>
        <name>Zn(2+)</name>
        <dbReference type="ChEBI" id="CHEBI:29105"/>
    </ligand>
</feature>
<dbReference type="PANTHER" id="PTHR42752:SF1">
    <property type="entry name" value="IMIDAZOLONEPROPIONASE-RELATED"/>
    <property type="match status" value="1"/>
</dbReference>
<feature type="binding site" evidence="7">
    <location>
        <position position="83"/>
    </location>
    <ligand>
        <name>Zn(2+)</name>
        <dbReference type="ChEBI" id="CHEBI:29105"/>
    </ligand>
</feature>
<evidence type="ECO:0000313" key="9">
    <source>
        <dbReference type="EMBL" id="KOY83747.1"/>
    </source>
</evidence>
<dbReference type="Gene3D" id="3.20.20.140">
    <property type="entry name" value="Metal-dependent hydrolases"/>
    <property type="match status" value="1"/>
</dbReference>
<feature type="binding site" evidence="7">
    <location>
        <position position="188"/>
    </location>
    <ligand>
        <name>4-imidazolone-5-propanoate</name>
        <dbReference type="ChEBI" id="CHEBI:77893"/>
    </ligand>
</feature>
<dbReference type="UniPathway" id="UPA00379">
    <property type="reaction ID" value="UER00551"/>
</dbReference>
<feature type="binding site" evidence="7">
    <location>
        <position position="329"/>
    </location>
    <ligand>
        <name>N-formimidoyl-L-glutamate</name>
        <dbReference type="ChEBI" id="CHEBI:58928"/>
    </ligand>
</feature>
<accession>A0A0N0CWX7</accession>
<feature type="binding site" evidence="7">
    <location>
        <position position="327"/>
    </location>
    <ligand>
        <name>Zn(2+)</name>
        <dbReference type="ChEBI" id="CHEBI:29105"/>
    </ligand>
</feature>
<dbReference type="OrthoDB" id="9776455at2"/>
<dbReference type="SUPFAM" id="SSF51338">
    <property type="entry name" value="Composite domain of metallo-dependent hydrolases"/>
    <property type="match status" value="1"/>
</dbReference>
<comment type="function">
    <text evidence="7">Catalyzes the hydrolytic cleavage of the carbon-nitrogen bond in imidazolone-5-propanoate to yield N-formimidoyl-L-glutamate. It is the third step in the universal histidine degradation pathway.</text>
</comment>
<feature type="domain" description="Amidohydrolase-related" evidence="8">
    <location>
        <begin position="74"/>
        <end position="415"/>
    </location>
</feature>
<evidence type="ECO:0000256" key="2">
    <source>
        <dbReference type="ARBA" id="ARBA00022723"/>
    </source>
</evidence>
<dbReference type="InterPro" id="IPR011059">
    <property type="entry name" value="Metal-dep_hydrolase_composite"/>
</dbReference>
<feature type="binding site" evidence="7">
    <location>
        <position position="83"/>
    </location>
    <ligand>
        <name>Fe(3+)</name>
        <dbReference type="ChEBI" id="CHEBI:29034"/>
    </ligand>
</feature>
<keyword evidence="4 7" id="KW-0369">Histidine metabolism</keyword>
<organism evidence="9 10">
    <name type="scientific">Lysinibacillus macroides</name>
    <dbReference type="NCBI Taxonomy" id="33935"/>
    <lineage>
        <taxon>Bacteria</taxon>
        <taxon>Bacillati</taxon>
        <taxon>Bacillota</taxon>
        <taxon>Bacilli</taxon>
        <taxon>Bacillales</taxon>
        <taxon>Bacillaceae</taxon>
        <taxon>Lysinibacillus</taxon>
    </lineage>
</organism>
<dbReference type="GO" id="GO:0050480">
    <property type="term" value="F:imidazolonepropionase activity"/>
    <property type="evidence" value="ECO:0007669"/>
    <property type="project" value="UniProtKB-UniRule"/>
</dbReference>
<comment type="cofactor">
    <cofactor evidence="7">
        <name>Zn(2+)</name>
        <dbReference type="ChEBI" id="CHEBI:29105"/>
    </cofactor>
    <cofactor evidence="7">
        <name>Fe(3+)</name>
        <dbReference type="ChEBI" id="CHEBI:29034"/>
    </cofactor>
    <text evidence="7">Binds 1 zinc or iron ion per subunit.</text>
</comment>
<name>A0A0N0CWX7_9BACI</name>
<evidence type="ECO:0000256" key="3">
    <source>
        <dbReference type="ARBA" id="ARBA00022801"/>
    </source>
</evidence>
<feature type="binding site" evidence="7">
    <location>
        <position position="253"/>
    </location>
    <ligand>
        <name>Fe(3+)</name>
        <dbReference type="ChEBI" id="CHEBI:29034"/>
    </ligand>
</feature>
<keyword evidence="3 7" id="KW-0378">Hydrolase</keyword>
<dbReference type="PATRIC" id="fig|33935.3.peg.4644"/>
<dbReference type="GO" id="GO:0005506">
    <property type="term" value="F:iron ion binding"/>
    <property type="evidence" value="ECO:0007669"/>
    <property type="project" value="UniProtKB-UniRule"/>
</dbReference>
<comment type="pathway">
    <text evidence="7">Amino-acid degradation; L-histidine degradation into L-glutamate; N-formimidoyl-L-glutamate from L-histidine: step 3/3.</text>
</comment>
<keyword evidence="5 7" id="KW-0862">Zinc</keyword>
<dbReference type="GO" id="GO:0005737">
    <property type="term" value="C:cytoplasm"/>
    <property type="evidence" value="ECO:0007669"/>
    <property type="project" value="UniProtKB-SubCell"/>
</dbReference>
<dbReference type="InterPro" id="IPR006680">
    <property type="entry name" value="Amidohydro-rel"/>
</dbReference>
<dbReference type="InterPro" id="IPR032466">
    <property type="entry name" value="Metal_Hydrolase"/>
</dbReference>
<comment type="similarity">
    <text evidence="7">Belongs to the metallo-dependent hydrolases superfamily. HutI family.</text>
</comment>
<evidence type="ECO:0000256" key="5">
    <source>
        <dbReference type="ARBA" id="ARBA00022833"/>
    </source>
</evidence>